<dbReference type="PANTHER" id="PTHR31374:SF139">
    <property type="entry name" value="OS02G0143300 PROTEIN"/>
    <property type="match status" value="1"/>
</dbReference>
<reference evidence="2" key="1">
    <citation type="submission" date="2015-07" db="EMBL/GenBank/DDBJ databases">
        <title>Transcriptome Assembly of Anthurium amnicola.</title>
        <authorList>
            <person name="Suzuki J."/>
        </authorList>
    </citation>
    <scope>NUCLEOTIDE SEQUENCE</scope>
</reference>
<protein>
    <submittedName>
        <fullName evidence="2">Auxin-induced protein 6B</fullName>
    </submittedName>
</protein>
<sequence>MNPGVIWELVRSSHLIPAMKKGGRRKGDAGDKEGSRAFLLGNGDGEVSGLPPRGFVAVYVGPEMRRFVIPAAYLCLPAFRGLMEKVAEEFGFRHEGALQIPCDEAAFEDALRSAAGLHEAAAAAVVPGKGARKSKKAASSR</sequence>
<comment type="similarity">
    <text evidence="1">Belongs to the ARG7 family.</text>
</comment>
<organism evidence="2">
    <name type="scientific">Anthurium amnicola</name>
    <dbReference type="NCBI Taxonomy" id="1678845"/>
    <lineage>
        <taxon>Eukaryota</taxon>
        <taxon>Viridiplantae</taxon>
        <taxon>Streptophyta</taxon>
        <taxon>Embryophyta</taxon>
        <taxon>Tracheophyta</taxon>
        <taxon>Spermatophyta</taxon>
        <taxon>Magnoliopsida</taxon>
        <taxon>Liliopsida</taxon>
        <taxon>Araceae</taxon>
        <taxon>Pothoideae</taxon>
        <taxon>Potheae</taxon>
        <taxon>Anthurium</taxon>
    </lineage>
</organism>
<name>A0A1D1YH57_9ARAE</name>
<evidence type="ECO:0000313" key="2">
    <source>
        <dbReference type="EMBL" id="JAT53968.1"/>
    </source>
</evidence>
<dbReference type="Pfam" id="PF02519">
    <property type="entry name" value="Auxin_inducible"/>
    <property type="match status" value="1"/>
</dbReference>
<dbReference type="PANTHER" id="PTHR31374">
    <property type="entry name" value="AUXIN-INDUCED PROTEIN-LIKE-RELATED"/>
    <property type="match status" value="1"/>
</dbReference>
<dbReference type="EMBL" id="GDJX01013968">
    <property type="protein sequence ID" value="JAT53968.1"/>
    <property type="molecule type" value="Transcribed_RNA"/>
</dbReference>
<gene>
    <name evidence="2" type="primary">AX6B_1</name>
    <name evidence="2" type="ORF">g.31141</name>
</gene>
<evidence type="ECO:0000256" key="1">
    <source>
        <dbReference type="ARBA" id="ARBA00006974"/>
    </source>
</evidence>
<dbReference type="GO" id="GO:0009733">
    <property type="term" value="P:response to auxin"/>
    <property type="evidence" value="ECO:0007669"/>
    <property type="project" value="InterPro"/>
</dbReference>
<proteinExistence type="inferred from homology"/>
<accession>A0A1D1YH57</accession>
<dbReference type="AlphaFoldDB" id="A0A1D1YH57"/>
<dbReference type="InterPro" id="IPR003676">
    <property type="entry name" value="SAUR_fam"/>
</dbReference>